<dbReference type="EMBL" id="BAAALM010000008">
    <property type="protein sequence ID" value="GAA1207822.1"/>
    <property type="molecule type" value="Genomic_DNA"/>
</dbReference>
<evidence type="ECO:0000313" key="2">
    <source>
        <dbReference type="Proteomes" id="UP001500467"/>
    </source>
</evidence>
<organism evidence="1 2">
    <name type="scientific">Prauserella alba</name>
    <dbReference type="NCBI Taxonomy" id="176898"/>
    <lineage>
        <taxon>Bacteria</taxon>
        <taxon>Bacillati</taxon>
        <taxon>Actinomycetota</taxon>
        <taxon>Actinomycetes</taxon>
        <taxon>Pseudonocardiales</taxon>
        <taxon>Pseudonocardiaceae</taxon>
        <taxon>Prauserella</taxon>
    </lineage>
</organism>
<proteinExistence type="predicted"/>
<gene>
    <name evidence="1" type="ORF">GCM10009675_29260</name>
</gene>
<comment type="caution">
    <text evidence="1">The sequence shown here is derived from an EMBL/GenBank/DDBJ whole genome shotgun (WGS) entry which is preliminary data.</text>
</comment>
<accession>A0ABN1VEE4</accession>
<sequence length="71" mass="7696">MLDGSALRRVQVIQQIGVLALVRGKIEEGAHCDFTLPRTPDTAGMCHTHAVVDATCRFFYGIRTPAPVIAC</sequence>
<evidence type="ECO:0000313" key="1">
    <source>
        <dbReference type="EMBL" id="GAA1207822.1"/>
    </source>
</evidence>
<protein>
    <submittedName>
        <fullName evidence="1">Uncharacterized protein</fullName>
    </submittedName>
</protein>
<reference evidence="1 2" key="1">
    <citation type="journal article" date="2019" name="Int. J. Syst. Evol. Microbiol.">
        <title>The Global Catalogue of Microorganisms (GCM) 10K type strain sequencing project: providing services to taxonomists for standard genome sequencing and annotation.</title>
        <authorList>
            <consortium name="The Broad Institute Genomics Platform"/>
            <consortium name="The Broad Institute Genome Sequencing Center for Infectious Disease"/>
            <person name="Wu L."/>
            <person name="Ma J."/>
        </authorList>
    </citation>
    <scope>NUCLEOTIDE SEQUENCE [LARGE SCALE GENOMIC DNA]</scope>
    <source>
        <strain evidence="1 2">JCM 13022</strain>
    </source>
</reference>
<keyword evidence="2" id="KW-1185">Reference proteome</keyword>
<name>A0ABN1VEE4_9PSEU</name>
<dbReference type="Proteomes" id="UP001500467">
    <property type="component" value="Unassembled WGS sequence"/>
</dbReference>